<comment type="caution">
    <text evidence="2">The sequence shown here is derived from an EMBL/GenBank/DDBJ whole genome shotgun (WGS) entry which is preliminary data.</text>
</comment>
<name>A0A8J2S387_9STRA</name>
<accession>A0A8J2S387</accession>
<feature type="region of interest" description="Disordered" evidence="1">
    <location>
        <begin position="1"/>
        <end position="32"/>
    </location>
</feature>
<dbReference type="EMBL" id="CAKKNE010000001">
    <property type="protein sequence ID" value="CAH0364008.1"/>
    <property type="molecule type" value="Genomic_DNA"/>
</dbReference>
<dbReference type="OrthoDB" id="10674188at2759"/>
<protein>
    <submittedName>
        <fullName evidence="2">Uncharacterized protein</fullName>
    </submittedName>
</protein>
<organism evidence="2 3">
    <name type="scientific">Pelagomonas calceolata</name>
    <dbReference type="NCBI Taxonomy" id="35677"/>
    <lineage>
        <taxon>Eukaryota</taxon>
        <taxon>Sar</taxon>
        <taxon>Stramenopiles</taxon>
        <taxon>Ochrophyta</taxon>
        <taxon>Pelagophyceae</taxon>
        <taxon>Pelagomonadales</taxon>
        <taxon>Pelagomonadaceae</taxon>
        <taxon>Pelagomonas</taxon>
    </lineage>
</organism>
<evidence type="ECO:0000256" key="1">
    <source>
        <dbReference type="SAM" id="MobiDB-lite"/>
    </source>
</evidence>
<proteinExistence type="predicted"/>
<evidence type="ECO:0000313" key="3">
    <source>
        <dbReference type="Proteomes" id="UP000789595"/>
    </source>
</evidence>
<reference evidence="2" key="1">
    <citation type="submission" date="2021-11" db="EMBL/GenBank/DDBJ databases">
        <authorList>
            <consortium name="Genoscope - CEA"/>
            <person name="William W."/>
        </authorList>
    </citation>
    <scope>NUCLEOTIDE SEQUENCE</scope>
</reference>
<dbReference type="AlphaFoldDB" id="A0A8J2S387"/>
<gene>
    <name evidence="2" type="ORF">PECAL_1P03550</name>
</gene>
<feature type="compositionally biased region" description="Low complexity" evidence="1">
    <location>
        <begin position="1"/>
        <end position="23"/>
    </location>
</feature>
<keyword evidence="3" id="KW-1185">Reference proteome</keyword>
<sequence length="331" mass="35479">MPSPRARGSASSSPRASSGTPRGNGSPREDDAAWAEACARPPLSPRTQLIRAGAVAVSLCVLVMLRPELALAYRKLTRLPGQNDNLKRFLPPSRRRAAERQLRNRLERAGHADARDATIDPDWAWFAPDSALSLDAASAAAAAAVEHGAAPGRRDLDVEASYVGCFGSETWFENRTYVGGQRGARYRLAVRDAAKQKKRYFACARRDADGHGFLFDDLVPDARNAFPSGDLVAGGCERACADEGAKLCGCADEACTGAMGDDQPHHRRWAVYRMPDPPSTNRGLPAPDEEECGDAWTRVDEAQAEAEVFEGAEATVFTHLGFADGGGGSPE</sequence>
<evidence type="ECO:0000313" key="2">
    <source>
        <dbReference type="EMBL" id="CAH0364008.1"/>
    </source>
</evidence>
<dbReference type="Proteomes" id="UP000789595">
    <property type="component" value="Unassembled WGS sequence"/>
</dbReference>